<evidence type="ECO:0000259" key="3">
    <source>
        <dbReference type="Pfam" id="PF17517"/>
    </source>
</evidence>
<proteinExistence type="predicted"/>
<feature type="compositionally biased region" description="Polar residues" evidence="1">
    <location>
        <begin position="987"/>
        <end position="998"/>
    </location>
</feature>
<feature type="compositionally biased region" description="Polar residues" evidence="1">
    <location>
        <begin position="922"/>
        <end position="946"/>
    </location>
</feature>
<feature type="region of interest" description="Disordered" evidence="1">
    <location>
        <begin position="900"/>
        <end position="1041"/>
    </location>
</feature>
<feature type="compositionally biased region" description="Low complexity" evidence="1">
    <location>
        <begin position="999"/>
        <end position="1010"/>
    </location>
</feature>
<feature type="domain" description="IgGFc-binding protein N-terminal" evidence="3">
    <location>
        <begin position="425"/>
        <end position="548"/>
    </location>
</feature>
<dbReference type="PANTHER" id="PTHR46534:SF2">
    <property type="entry name" value="VWFD DOMAIN-CONTAINING PROTEIN"/>
    <property type="match status" value="1"/>
</dbReference>
<accession>A0A8S3SDS2</accession>
<sequence length="1139" mass="123733">MNGSEVVDPTFVIIVDSGDIVTFESEGDLSGTFLKGNKKFAVFHSTIVTNIHHIKKGVTRPLLPTESLGARHFMPSTLSQHGGILKIVATKGDTRVELSTMDPIILHKPGDWVTKTITNLDRIVIDSNKPIAVATVDLEMTEDIVCPKFNSILTVSPFEQWLGSSHIVIPSLSFGNVPIYIISHEEDKYSTTIDDHNSTGTATSIPGTAHVETEIIIRGKRKYYSPLSLIPGLLIDEYEDDSFYIQNPNSSFRFFAYFGNIFRLPLNHEINKLYDACTPTPMVPGDYEDNDCDGYIDEDVCITLDPSLDCAAPYTSKTGPAGTAGTHFFLAFMNDNDLYIEGNVSITLTPATALPATIHVESSFSNWKTDFTLNPGDVKQLSARKYEVIGLADLTYHATHGIIITSTSDIVVVAQYISTEIAVSSFIVYPAESIGFDYFAVTDLKGKDGKCVIVCTMNNTRVRIQLSLAANHTLSSSDFRIYRYGEVMSFQMWERQTYQITFTEDITGSRISANKPIAVFCGGNTEDKGFVAEQLLHTQTWGKHYLIPLFLDISLQTCVINISAEKEISVTVYMPLNMDVNPSNLVISSTDQYTSNSVFIVPETPFEASTTFFVGFVSRIGIESFEAVTLDGTLLPNAMYHEIGIGVHNLTTNRDMFVYIFAFSEKKTDGSNLPGYSYAYAAGMLIQQIVQDCIPSLEIVDGVDNDCDGVIDEDPCYTTLNATMGSDNSWMFEEDCNENLLSYTTTITDTSTAEPMTSTAEPGTSTAEPMTSTAEPGTSTAEPMTSTAEPGTSTAEPMTSTAEPGTSTAEPMTSTAEPGTSTAEPMTSTAEPRTSTAEPMTSTAEPGTSTAEPMTSTAEPGTSTAEAMTFTSARETTTTMVQRPETSTTETTEKIDFTVTNTNGKDSTETTGNSVTTETGNMENTITTDTAESTQSLIPEGSTVTTDEALPDTTIRSTQSNTNQEITGNTVTTEIDDLDNTITTDTAESSQSLISEGSTVTTDETLPDTTIGSTQSNSNQETTGNSVTTETDDVDNTSQGTDTTVGNTCYCPCSVDALNTEEKIQQRLVDLQTSLRVEKRKLSSSVRKLNSATDDRTSVRYLGISGVIILITVFLFIIMLDSINLIKAIKTRFGKYNLS</sequence>
<keyword evidence="2" id="KW-0472">Membrane</keyword>
<feature type="compositionally biased region" description="Low complexity" evidence="1">
    <location>
        <begin position="909"/>
        <end position="921"/>
    </location>
</feature>
<feature type="domain" description="IgGFc-binding protein N-terminal" evidence="3">
    <location>
        <begin position="10"/>
        <end position="208"/>
    </location>
</feature>
<evidence type="ECO:0000313" key="5">
    <source>
        <dbReference type="Proteomes" id="UP000683360"/>
    </source>
</evidence>
<protein>
    <recommendedName>
        <fullName evidence="3">IgGFc-binding protein N-terminal domain-containing protein</fullName>
    </recommendedName>
</protein>
<feature type="transmembrane region" description="Helical" evidence="2">
    <location>
        <begin position="1101"/>
        <end position="1120"/>
    </location>
</feature>
<feature type="compositionally biased region" description="Polar residues" evidence="1">
    <location>
        <begin position="753"/>
        <end position="865"/>
    </location>
</feature>
<organism evidence="4 5">
    <name type="scientific">Mytilus edulis</name>
    <name type="common">Blue mussel</name>
    <dbReference type="NCBI Taxonomy" id="6550"/>
    <lineage>
        <taxon>Eukaryota</taxon>
        <taxon>Metazoa</taxon>
        <taxon>Spiralia</taxon>
        <taxon>Lophotrochozoa</taxon>
        <taxon>Mollusca</taxon>
        <taxon>Bivalvia</taxon>
        <taxon>Autobranchia</taxon>
        <taxon>Pteriomorphia</taxon>
        <taxon>Mytilida</taxon>
        <taxon>Mytiloidea</taxon>
        <taxon>Mytilidae</taxon>
        <taxon>Mytilinae</taxon>
        <taxon>Mytilus</taxon>
    </lineage>
</organism>
<evidence type="ECO:0000256" key="1">
    <source>
        <dbReference type="SAM" id="MobiDB-lite"/>
    </source>
</evidence>
<dbReference type="Pfam" id="PF17517">
    <property type="entry name" value="IgGFc_binding"/>
    <property type="match status" value="2"/>
</dbReference>
<dbReference type="OrthoDB" id="6148877at2759"/>
<evidence type="ECO:0000313" key="4">
    <source>
        <dbReference type="EMBL" id="CAG2218955.1"/>
    </source>
</evidence>
<reference evidence="4" key="1">
    <citation type="submission" date="2021-03" db="EMBL/GenBank/DDBJ databases">
        <authorList>
            <person name="Bekaert M."/>
        </authorList>
    </citation>
    <scope>NUCLEOTIDE SEQUENCE</scope>
</reference>
<dbReference type="InterPro" id="IPR035234">
    <property type="entry name" value="IgGFc-bd_N"/>
</dbReference>
<dbReference type="PANTHER" id="PTHR46534">
    <property type="entry name" value="IGGFC_BINDING DOMAIN-CONTAINING PROTEIN"/>
    <property type="match status" value="1"/>
</dbReference>
<gene>
    <name evidence="4" type="ORF">MEDL_32541</name>
</gene>
<name>A0A8S3SDS2_MYTED</name>
<keyword evidence="2" id="KW-1133">Transmembrane helix</keyword>
<feature type="region of interest" description="Disordered" evidence="1">
    <location>
        <begin position="748"/>
        <end position="865"/>
    </location>
</feature>
<dbReference type="AlphaFoldDB" id="A0A8S3SDS2"/>
<feature type="compositionally biased region" description="Polar residues" evidence="1">
    <location>
        <begin position="954"/>
        <end position="971"/>
    </location>
</feature>
<comment type="caution">
    <text evidence="4">The sequence shown here is derived from an EMBL/GenBank/DDBJ whole genome shotgun (WGS) entry which is preliminary data.</text>
</comment>
<dbReference type="Proteomes" id="UP000683360">
    <property type="component" value="Unassembled WGS sequence"/>
</dbReference>
<keyword evidence="5" id="KW-1185">Reference proteome</keyword>
<evidence type="ECO:0000256" key="2">
    <source>
        <dbReference type="SAM" id="Phobius"/>
    </source>
</evidence>
<keyword evidence="2" id="KW-0812">Transmembrane</keyword>
<dbReference type="EMBL" id="CAJPWZ010001617">
    <property type="protein sequence ID" value="CAG2218955.1"/>
    <property type="molecule type" value="Genomic_DNA"/>
</dbReference>
<feature type="compositionally biased region" description="Polar residues" evidence="1">
    <location>
        <begin position="1011"/>
        <end position="1029"/>
    </location>
</feature>